<keyword evidence="2" id="KW-0813">Transport</keyword>
<dbReference type="PANTHER" id="PTHR23501">
    <property type="entry name" value="MAJOR FACILITATOR SUPERFAMILY"/>
    <property type="match status" value="1"/>
</dbReference>
<dbReference type="Pfam" id="PF07690">
    <property type="entry name" value="MFS_1"/>
    <property type="match status" value="1"/>
</dbReference>
<name>A0A135L4C8_9BACI</name>
<keyword evidence="9" id="KW-1185">Reference proteome</keyword>
<evidence type="ECO:0000256" key="1">
    <source>
        <dbReference type="ARBA" id="ARBA00004651"/>
    </source>
</evidence>
<evidence type="ECO:0000256" key="6">
    <source>
        <dbReference type="SAM" id="Phobius"/>
    </source>
</evidence>
<feature type="transmembrane region" description="Helical" evidence="6">
    <location>
        <begin position="41"/>
        <end position="66"/>
    </location>
</feature>
<dbReference type="STRING" id="1413211.U473_07350"/>
<comment type="subcellular location">
    <subcellularLocation>
        <location evidence="1">Cell membrane</location>
        <topology evidence="1">Multi-pass membrane protein</topology>
    </subcellularLocation>
</comment>
<evidence type="ECO:0000256" key="5">
    <source>
        <dbReference type="ARBA" id="ARBA00023136"/>
    </source>
</evidence>
<evidence type="ECO:0000313" key="9">
    <source>
        <dbReference type="Proteomes" id="UP000070352"/>
    </source>
</evidence>
<evidence type="ECO:0000259" key="7">
    <source>
        <dbReference type="PROSITE" id="PS50850"/>
    </source>
</evidence>
<dbReference type="GO" id="GO:0022857">
    <property type="term" value="F:transmembrane transporter activity"/>
    <property type="evidence" value="ECO:0007669"/>
    <property type="project" value="InterPro"/>
</dbReference>
<dbReference type="EMBL" id="LSKU01000001">
    <property type="protein sequence ID" value="KXG43842.1"/>
    <property type="molecule type" value="Genomic_DNA"/>
</dbReference>
<keyword evidence="5 6" id="KW-0472">Membrane</keyword>
<dbReference type="SUPFAM" id="SSF103473">
    <property type="entry name" value="MFS general substrate transporter"/>
    <property type="match status" value="1"/>
</dbReference>
<dbReference type="Proteomes" id="UP000070352">
    <property type="component" value="Unassembled WGS sequence"/>
</dbReference>
<reference evidence="8 9" key="1">
    <citation type="submission" date="2016-02" db="EMBL/GenBank/DDBJ databases">
        <title>Draft Genome for Tepidibacillus decaturensis nov. sp. Strain Z9, an Anaerobic, Moderately Thermophilic and Heterotrophic Bacterium from Deep Subsurface of the Illinois Basin, USA.</title>
        <authorList>
            <person name="Dong Y."/>
            <person name="Chang J.Y."/>
            <person name="Sanford R."/>
            <person name="Fouke B.W."/>
        </authorList>
    </citation>
    <scope>NUCLEOTIDE SEQUENCE [LARGE SCALE GENOMIC DNA]</scope>
    <source>
        <strain evidence="8 9">Z9</strain>
    </source>
</reference>
<evidence type="ECO:0000256" key="2">
    <source>
        <dbReference type="ARBA" id="ARBA00022448"/>
    </source>
</evidence>
<keyword evidence="3 6" id="KW-0812">Transmembrane</keyword>
<dbReference type="Gene3D" id="1.20.1720.10">
    <property type="entry name" value="Multidrug resistance protein D"/>
    <property type="match status" value="1"/>
</dbReference>
<feature type="domain" description="Major facilitator superfamily (MFS) profile" evidence="7">
    <location>
        <begin position="1"/>
        <end position="123"/>
    </location>
</feature>
<accession>A0A135L4C8</accession>
<protein>
    <recommendedName>
        <fullName evidence="7">Major facilitator superfamily (MFS) profile domain-containing protein</fullName>
    </recommendedName>
</protein>
<evidence type="ECO:0000313" key="8">
    <source>
        <dbReference type="EMBL" id="KXG43842.1"/>
    </source>
</evidence>
<dbReference type="AlphaFoldDB" id="A0A135L4C8"/>
<keyword evidence="4 6" id="KW-1133">Transmembrane helix</keyword>
<organism evidence="8 9">
    <name type="scientific">Tepidibacillus decaturensis</name>
    <dbReference type="NCBI Taxonomy" id="1413211"/>
    <lineage>
        <taxon>Bacteria</taxon>
        <taxon>Bacillati</taxon>
        <taxon>Bacillota</taxon>
        <taxon>Bacilli</taxon>
        <taxon>Bacillales</taxon>
        <taxon>Bacillaceae</taxon>
        <taxon>Tepidibacillus</taxon>
    </lineage>
</organism>
<evidence type="ECO:0000256" key="3">
    <source>
        <dbReference type="ARBA" id="ARBA00022692"/>
    </source>
</evidence>
<dbReference type="PROSITE" id="PS50850">
    <property type="entry name" value="MFS"/>
    <property type="match status" value="1"/>
</dbReference>
<feature type="transmembrane region" description="Helical" evidence="6">
    <location>
        <begin position="16"/>
        <end position="35"/>
    </location>
</feature>
<comment type="caution">
    <text evidence="8">The sequence shown here is derived from an EMBL/GenBank/DDBJ whole genome shotgun (WGS) entry which is preliminary data.</text>
</comment>
<sequence>MPTVGKISDLRGRKGIFILGLAIFTIGSILSAISATIGQLIAYRVIQGIGGAIMQANVMSIIAYTFPPGSRGKAMGLIGSVVAYLGMEKSDYPYLYNRIDHQLDRFYYTGVFGRGSTDRAYII</sequence>
<proteinExistence type="predicted"/>
<dbReference type="InterPro" id="IPR011701">
    <property type="entry name" value="MFS"/>
</dbReference>
<dbReference type="InterPro" id="IPR020846">
    <property type="entry name" value="MFS_dom"/>
</dbReference>
<dbReference type="GO" id="GO:0005886">
    <property type="term" value="C:plasma membrane"/>
    <property type="evidence" value="ECO:0007669"/>
    <property type="project" value="UniProtKB-SubCell"/>
</dbReference>
<gene>
    <name evidence="8" type="ORF">U473_07350</name>
</gene>
<dbReference type="InterPro" id="IPR036259">
    <property type="entry name" value="MFS_trans_sf"/>
</dbReference>
<evidence type="ECO:0000256" key="4">
    <source>
        <dbReference type="ARBA" id="ARBA00022989"/>
    </source>
</evidence>